<evidence type="ECO:0000313" key="7">
    <source>
        <dbReference type="Proteomes" id="UP000199400"/>
    </source>
</evidence>
<dbReference type="EMBL" id="FOMX01000080">
    <property type="protein sequence ID" value="SFF44991.1"/>
    <property type="molecule type" value="Genomic_DNA"/>
</dbReference>
<protein>
    <submittedName>
        <fullName evidence="6">Pectate lyase</fullName>
    </submittedName>
</protein>
<evidence type="ECO:0000256" key="2">
    <source>
        <dbReference type="RuleBase" id="RU361173"/>
    </source>
</evidence>
<dbReference type="PROSITE" id="PS51257">
    <property type="entry name" value="PROKAR_LIPOPROTEIN"/>
    <property type="match status" value="1"/>
</dbReference>
<feature type="compositionally biased region" description="Low complexity" evidence="3">
    <location>
        <begin position="26"/>
        <end position="96"/>
    </location>
</feature>
<comment type="subcellular location">
    <subcellularLocation>
        <location evidence="2">Secreted</location>
    </subcellularLocation>
</comment>
<dbReference type="PANTHER" id="PTHR31683:SF18">
    <property type="entry name" value="PECTATE LYASE 21-RELATED"/>
    <property type="match status" value="1"/>
</dbReference>
<dbReference type="SMART" id="SM00656">
    <property type="entry name" value="Amb_all"/>
    <property type="match status" value="1"/>
</dbReference>
<feature type="signal peptide" evidence="4">
    <location>
        <begin position="1"/>
        <end position="21"/>
    </location>
</feature>
<dbReference type="OrthoDB" id="5501204at2"/>
<evidence type="ECO:0000256" key="3">
    <source>
        <dbReference type="SAM" id="MobiDB-lite"/>
    </source>
</evidence>
<dbReference type="Proteomes" id="UP000199400">
    <property type="component" value="Unassembled WGS sequence"/>
</dbReference>
<dbReference type="RefSeq" id="WP_143141544.1">
    <property type="nucleotide sequence ID" value="NZ_FOMX01000080.1"/>
</dbReference>
<comment type="similarity">
    <text evidence="2">Belongs to the polysaccharide lyase 1 family.</text>
</comment>
<proteinExistence type="inferred from homology"/>
<reference evidence="7" key="1">
    <citation type="submission" date="2016-10" db="EMBL/GenBank/DDBJ databases">
        <authorList>
            <person name="Varghese N."/>
            <person name="Submissions S."/>
        </authorList>
    </citation>
    <scope>NUCLEOTIDE SEQUENCE [LARGE SCALE GENOMIC DNA]</scope>
    <source>
        <strain evidence="7">ATCC 25963</strain>
    </source>
</reference>
<gene>
    <name evidence="6" type="ORF">SAMN02745121_08936</name>
</gene>
<feature type="domain" description="Pectate lyase" evidence="5">
    <location>
        <begin position="120"/>
        <end position="350"/>
    </location>
</feature>
<sequence>MRNAVLLVAAFALLGCPQPHSDGHSPETTTTGSGASTGTTAGTDPTGAGEPTTGTEEPTTGTEEPMTSTGAMTTGTGGDSTSTTSAGETETATDTGDPAEPIAEEPIGYAALEGGTYGGAGGPTVVVATYDELRSAAEDSDDPLIIKVSGTIVGEEQIYVRSNKTILGLPGSRLQGVGLRLSEVHNVILRNLTIEGVVADLGSGDQDAITLKFGTHHVWIDHCDLRAQPPGEPFVVDDNDEYYDGLIDITRGCDFVTVSWTKFTDSWKAMLVGGGSGEVENIGKQRLTMYNNYFLDCLERGPYVGQSEAHVFNNYTRVTRLTGHTGNGVSLRDNARVRVDNCYFDHTLVDDDGMSPSVPIITGYSTSVGGPGRVTNADSNIFVNTVEPQIDGPPDDFVPPYDYSPIPAEEVPATVLAGAGATLPIE</sequence>
<dbReference type="GO" id="GO:0005576">
    <property type="term" value="C:extracellular region"/>
    <property type="evidence" value="ECO:0007669"/>
    <property type="project" value="UniProtKB-SubCell"/>
</dbReference>
<dbReference type="InterPro" id="IPR012334">
    <property type="entry name" value="Pectin_lyas_fold"/>
</dbReference>
<keyword evidence="2" id="KW-0624">Polysaccharide degradation</keyword>
<evidence type="ECO:0000256" key="4">
    <source>
        <dbReference type="SAM" id="SignalP"/>
    </source>
</evidence>
<dbReference type="InterPro" id="IPR002022">
    <property type="entry name" value="Pec_lyase"/>
</dbReference>
<name>A0A1I2IWW2_9BACT</name>
<dbReference type="InterPro" id="IPR045032">
    <property type="entry name" value="PEL"/>
</dbReference>
<dbReference type="Gene3D" id="2.160.20.10">
    <property type="entry name" value="Single-stranded right-handed beta-helix, Pectin lyase-like"/>
    <property type="match status" value="1"/>
</dbReference>
<dbReference type="Pfam" id="PF00544">
    <property type="entry name" value="Pectate_lyase_4"/>
    <property type="match status" value="1"/>
</dbReference>
<keyword evidence="2" id="KW-0119">Carbohydrate metabolism</keyword>
<keyword evidence="4" id="KW-0732">Signal</keyword>
<keyword evidence="7" id="KW-1185">Reference proteome</keyword>
<organism evidence="6 7">
    <name type="scientific">Nannocystis exedens</name>
    <dbReference type="NCBI Taxonomy" id="54"/>
    <lineage>
        <taxon>Bacteria</taxon>
        <taxon>Pseudomonadati</taxon>
        <taxon>Myxococcota</taxon>
        <taxon>Polyangia</taxon>
        <taxon>Nannocystales</taxon>
        <taxon>Nannocystaceae</taxon>
        <taxon>Nannocystis</taxon>
    </lineage>
</organism>
<dbReference type="AlphaFoldDB" id="A0A1I2IWW2"/>
<dbReference type="InterPro" id="IPR011050">
    <property type="entry name" value="Pectin_lyase_fold/virulence"/>
</dbReference>
<evidence type="ECO:0000313" key="6">
    <source>
        <dbReference type="EMBL" id="SFF44991.1"/>
    </source>
</evidence>
<dbReference type="SUPFAM" id="SSF51126">
    <property type="entry name" value="Pectin lyase-like"/>
    <property type="match status" value="1"/>
</dbReference>
<keyword evidence="1 2" id="KW-0456">Lyase</keyword>
<keyword evidence="2" id="KW-0964">Secreted</keyword>
<evidence type="ECO:0000259" key="5">
    <source>
        <dbReference type="SMART" id="SM00656"/>
    </source>
</evidence>
<dbReference type="STRING" id="54.SAMN02745121_08936"/>
<evidence type="ECO:0000256" key="1">
    <source>
        <dbReference type="ARBA" id="ARBA00023239"/>
    </source>
</evidence>
<dbReference type="GO" id="GO:0030570">
    <property type="term" value="F:pectate lyase activity"/>
    <property type="evidence" value="ECO:0007669"/>
    <property type="project" value="InterPro"/>
</dbReference>
<dbReference type="GO" id="GO:0000272">
    <property type="term" value="P:polysaccharide catabolic process"/>
    <property type="evidence" value="ECO:0007669"/>
    <property type="project" value="UniProtKB-KW"/>
</dbReference>
<accession>A0A1I2IWW2</accession>
<feature type="chain" id="PRO_5011464191" evidence="4">
    <location>
        <begin position="22"/>
        <end position="426"/>
    </location>
</feature>
<feature type="region of interest" description="Disordered" evidence="3">
    <location>
        <begin position="17"/>
        <end position="102"/>
    </location>
</feature>
<dbReference type="PANTHER" id="PTHR31683">
    <property type="entry name" value="PECTATE LYASE 18-RELATED"/>
    <property type="match status" value="1"/>
</dbReference>